<gene>
    <name evidence="1" type="ORF">SAMN02787118_15219</name>
</gene>
<dbReference type="Proteomes" id="UP000181942">
    <property type="component" value="Unassembled WGS sequence"/>
</dbReference>
<protein>
    <submittedName>
        <fullName evidence="1">Uncharacterized protein</fullName>
    </submittedName>
</protein>
<proteinExistence type="predicted"/>
<name>A0A1I2XTZ4_9ACTN</name>
<evidence type="ECO:0000313" key="1">
    <source>
        <dbReference type="EMBL" id="SFH16933.1"/>
    </source>
</evidence>
<evidence type="ECO:0000313" key="2">
    <source>
        <dbReference type="Proteomes" id="UP000181942"/>
    </source>
</evidence>
<organism evidence="1 2">
    <name type="scientific">Streptomyces mirabilis</name>
    <dbReference type="NCBI Taxonomy" id="68239"/>
    <lineage>
        <taxon>Bacteria</taxon>
        <taxon>Bacillati</taxon>
        <taxon>Actinomycetota</taxon>
        <taxon>Actinomycetes</taxon>
        <taxon>Kitasatosporales</taxon>
        <taxon>Streptomycetaceae</taxon>
        <taxon>Streptomyces</taxon>
    </lineage>
</organism>
<dbReference type="EMBL" id="FONR01000052">
    <property type="protein sequence ID" value="SFH16933.1"/>
    <property type="molecule type" value="Genomic_DNA"/>
</dbReference>
<dbReference type="AlphaFoldDB" id="A0A1I2XTZ4"/>
<accession>A0A1I2XTZ4</accession>
<sequence length="46" mass="4722">MAKGLELADQVPGPTGGVDEVLVVVGAEVGVRSLGFVEQVPDDDQE</sequence>
<reference evidence="1 2" key="1">
    <citation type="submission" date="2016-10" db="EMBL/GenBank/DDBJ databases">
        <authorList>
            <person name="de Groot N.N."/>
        </authorList>
    </citation>
    <scope>NUCLEOTIDE SEQUENCE [LARGE SCALE GENOMIC DNA]</scope>
    <source>
        <strain evidence="1 2">OK461</strain>
    </source>
</reference>